<evidence type="ECO:0000313" key="2">
    <source>
        <dbReference type="Proteomes" id="UP000014139"/>
    </source>
</evidence>
<evidence type="ECO:0000313" key="1">
    <source>
        <dbReference type="EMBL" id="EOD63167.1"/>
    </source>
</evidence>
<proteinExistence type="predicted"/>
<name>R1FUT1_9PSEU</name>
<gene>
    <name evidence="1" type="ORF">H480_38420</name>
</gene>
<organism evidence="1 2">
    <name type="scientific">Amycolatopsis vancoresmycina DSM 44592</name>
    <dbReference type="NCBI Taxonomy" id="1292037"/>
    <lineage>
        <taxon>Bacteria</taxon>
        <taxon>Bacillati</taxon>
        <taxon>Actinomycetota</taxon>
        <taxon>Actinomycetes</taxon>
        <taxon>Pseudonocardiales</taxon>
        <taxon>Pseudonocardiaceae</taxon>
        <taxon>Amycolatopsis</taxon>
    </lineage>
</organism>
<keyword evidence="2" id="KW-1185">Reference proteome</keyword>
<comment type="caution">
    <text evidence="1">The sequence shown here is derived from an EMBL/GenBank/DDBJ whole genome shotgun (WGS) entry which is preliminary data.</text>
</comment>
<dbReference type="EMBL" id="AOUO01000651">
    <property type="protein sequence ID" value="EOD63167.1"/>
    <property type="molecule type" value="Genomic_DNA"/>
</dbReference>
<dbReference type="eggNOG" id="ENOG5034963">
    <property type="taxonomic scope" value="Bacteria"/>
</dbReference>
<dbReference type="PATRIC" id="fig|1292037.4.peg.7211"/>
<dbReference type="Proteomes" id="UP000014139">
    <property type="component" value="Unassembled WGS sequence"/>
</dbReference>
<dbReference type="RefSeq" id="WP_004560707.1">
    <property type="nucleotide sequence ID" value="NZ_AOUO01000651.1"/>
</dbReference>
<sequence>MLAQLAPWPVADPVTLTTSTLSVTLPAPVTRVTPVLVLVSGDTEPSVTSGQLQAGQQEVGVQVRLRTGDERGVLVLIAGLTGLLAAKVVADA</sequence>
<protein>
    <submittedName>
        <fullName evidence="1">Uncharacterized protein</fullName>
    </submittedName>
</protein>
<dbReference type="AlphaFoldDB" id="R1FUT1"/>
<accession>R1FUT1</accession>
<reference evidence="1 2" key="1">
    <citation type="submission" date="2013-02" db="EMBL/GenBank/DDBJ databases">
        <title>Draft genome sequence of Amycolatopsis vancoresmycina strain DSM 44592T.</title>
        <authorList>
            <person name="Kumar S."/>
            <person name="Kaur N."/>
            <person name="Kaur C."/>
            <person name="Raghava G.P.S."/>
            <person name="Mayilraj S."/>
        </authorList>
    </citation>
    <scope>NUCLEOTIDE SEQUENCE [LARGE SCALE GENOMIC DNA]</scope>
    <source>
        <strain evidence="1 2">DSM 44592</strain>
    </source>
</reference>